<evidence type="ECO:0000313" key="1">
    <source>
        <dbReference type="EMBL" id="KAK1864004.1"/>
    </source>
</evidence>
<comment type="caution">
    <text evidence="1">The sequence shown here is derived from an EMBL/GenBank/DDBJ whole genome shotgun (WGS) entry which is preliminary data.</text>
</comment>
<sequence length="267" mass="26175">MDQGVTLLAPTPPSAATPPAATPTAAAATASPPAAATLPPIHLPSYLAFADAHGLDADSASAVALYQVYCDLRLVRGWTDVAVATAAHPAARAYLVGTSPQRVVAVEAADTAAAAAGTAAAAAAAAADAVRPPPPPAGGAAAAIPREAVVSMPLDAVTSAAGLHALFDAIRIHPGEPGYPADGGDGGDGGGGVPYEWLTLALVDSDTTTAYYRLFGEMAVATHTRYAKRSKRERAAEETAAAAAGAAGGLEDEEMGGGGEGGGTDSD</sequence>
<protein>
    <submittedName>
        <fullName evidence="1">Uncharacterized protein</fullName>
    </submittedName>
</protein>
<dbReference type="EMBL" id="CM020619">
    <property type="protein sequence ID" value="KAK1864004.1"/>
    <property type="molecule type" value="Genomic_DNA"/>
</dbReference>
<keyword evidence="2" id="KW-1185">Reference proteome</keyword>
<evidence type="ECO:0000313" key="2">
    <source>
        <dbReference type="Proteomes" id="UP000798662"/>
    </source>
</evidence>
<reference evidence="1" key="1">
    <citation type="submission" date="2019-11" db="EMBL/GenBank/DDBJ databases">
        <title>Nori genome reveals adaptations in red seaweeds to the harsh intertidal environment.</title>
        <authorList>
            <person name="Wang D."/>
            <person name="Mao Y."/>
        </authorList>
    </citation>
    <scope>NUCLEOTIDE SEQUENCE</scope>
    <source>
        <tissue evidence="1">Gametophyte</tissue>
    </source>
</reference>
<dbReference type="Proteomes" id="UP000798662">
    <property type="component" value="Chromosome 2"/>
</dbReference>
<proteinExistence type="predicted"/>
<organism evidence="1 2">
    <name type="scientific">Pyropia yezoensis</name>
    <name type="common">Susabi-nori</name>
    <name type="synonym">Porphyra yezoensis</name>
    <dbReference type="NCBI Taxonomy" id="2788"/>
    <lineage>
        <taxon>Eukaryota</taxon>
        <taxon>Rhodophyta</taxon>
        <taxon>Bangiophyceae</taxon>
        <taxon>Bangiales</taxon>
        <taxon>Bangiaceae</taxon>
        <taxon>Pyropia</taxon>
    </lineage>
</organism>
<gene>
    <name evidence="1" type="ORF">I4F81_006555</name>
</gene>
<name>A0ACC3C106_PYRYE</name>
<accession>A0ACC3C106</accession>